<protein>
    <recommendedName>
        <fullName evidence="2">Methyltransferase FkbM domain-containing protein</fullName>
    </recommendedName>
</protein>
<evidence type="ECO:0000259" key="2">
    <source>
        <dbReference type="Pfam" id="PF05050"/>
    </source>
</evidence>
<dbReference type="SUPFAM" id="SSF53335">
    <property type="entry name" value="S-adenosyl-L-methionine-dependent methyltransferases"/>
    <property type="match status" value="1"/>
</dbReference>
<dbReference type="Gene3D" id="3.40.50.150">
    <property type="entry name" value="Vaccinia Virus protein VP39"/>
    <property type="match status" value="1"/>
</dbReference>
<dbReference type="InterPro" id="IPR006342">
    <property type="entry name" value="FkbM_mtfrase"/>
</dbReference>
<sequence>MNFCRHIRFSISPLFRSYKFICAIVAAVLILEIIIFHGIVIYAYLKFKNNFTPLYDPSKQTFIEKIGGNEFARSVIFSAKYGGLASILQDTVERVYIIYPKEIHNKSIATLRLDTSHSGEFLYLYRKILSRRRFPYSKLIVDIGANDGFLSSNSFNFIQHGWNAILVEPLSEQLHLARHHLSRYIDEYNEKKQFVQYVEAVLGTEDGAVKLIISPDLAAMESHVLNEHDYDGTKKVVRTVPGISVGRFVEDYDIPKNFGILSIDAEGQGNKILHQFIELGYKPGYIIYEDLHEKQDETAPETVQYLMTAGYRYLTQRGWNLLFENTGKQKS</sequence>
<feature type="transmembrane region" description="Helical" evidence="1">
    <location>
        <begin position="20"/>
        <end position="45"/>
    </location>
</feature>
<keyword evidence="1" id="KW-0472">Membrane</keyword>
<feature type="domain" description="Methyltransferase FkbM" evidence="2">
    <location>
        <begin position="142"/>
        <end position="313"/>
    </location>
</feature>
<gene>
    <name evidence="3" type="ORF">MCOR_22756</name>
</gene>
<dbReference type="InterPro" id="IPR029063">
    <property type="entry name" value="SAM-dependent_MTases_sf"/>
</dbReference>
<dbReference type="OrthoDB" id="10266791at2759"/>
<evidence type="ECO:0000313" key="4">
    <source>
        <dbReference type="Proteomes" id="UP000507470"/>
    </source>
</evidence>
<proteinExistence type="predicted"/>
<keyword evidence="4" id="KW-1185">Reference proteome</keyword>
<keyword evidence="1" id="KW-0812">Transmembrane</keyword>
<name>A0A6J8BU22_MYTCO</name>
<reference evidence="3 4" key="1">
    <citation type="submission" date="2020-06" db="EMBL/GenBank/DDBJ databases">
        <authorList>
            <person name="Li R."/>
            <person name="Bekaert M."/>
        </authorList>
    </citation>
    <scope>NUCLEOTIDE SEQUENCE [LARGE SCALE GENOMIC DNA]</scope>
    <source>
        <strain evidence="4">wild</strain>
    </source>
</reference>
<dbReference type="Proteomes" id="UP000507470">
    <property type="component" value="Unassembled WGS sequence"/>
</dbReference>
<organism evidence="3 4">
    <name type="scientific">Mytilus coruscus</name>
    <name type="common">Sea mussel</name>
    <dbReference type="NCBI Taxonomy" id="42192"/>
    <lineage>
        <taxon>Eukaryota</taxon>
        <taxon>Metazoa</taxon>
        <taxon>Spiralia</taxon>
        <taxon>Lophotrochozoa</taxon>
        <taxon>Mollusca</taxon>
        <taxon>Bivalvia</taxon>
        <taxon>Autobranchia</taxon>
        <taxon>Pteriomorphia</taxon>
        <taxon>Mytilida</taxon>
        <taxon>Mytiloidea</taxon>
        <taxon>Mytilidae</taxon>
        <taxon>Mytilinae</taxon>
        <taxon>Mytilus</taxon>
    </lineage>
</organism>
<evidence type="ECO:0000313" key="3">
    <source>
        <dbReference type="EMBL" id="CAC5387423.1"/>
    </source>
</evidence>
<evidence type="ECO:0000256" key="1">
    <source>
        <dbReference type="SAM" id="Phobius"/>
    </source>
</evidence>
<accession>A0A6J8BU22</accession>
<dbReference type="EMBL" id="CACVKT020004000">
    <property type="protein sequence ID" value="CAC5387423.1"/>
    <property type="molecule type" value="Genomic_DNA"/>
</dbReference>
<dbReference type="AlphaFoldDB" id="A0A6J8BU22"/>
<keyword evidence="1" id="KW-1133">Transmembrane helix</keyword>
<dbReference type="Pfam" id="PF05050">
    <property type="entry name" value="Methyltransf_21"/>
    <property type="match status" value="1"/>
</dbReference>